<reference evidence="1 2" key="1">
    <citation type="journal article" date="2019" name="Environ. Microbiol.">
        <title>Species interactions and distinct microbial communities in high Arctic permafrost affected cryosols are associated with the CH4 and CO2 gas fluxes.</title>
        <authorList>
            <person name="Altshuler I."/>
            <person name="Hamel J."/>
            <person name="Turney S."/>
            <person name="Magnuson E."/>
            <person name="Levesque R."/>
            <person name="Greer C."/>
            <person name="Whyte L.G."/>
        </authorList>
    </citation>
    <scope>NUCLEOTIDE SEQUENCE [LARGE SCALE GENOMIC DNA]</scope>
    <source>
        <strain evidence="1 2">E4</strain>
    </source>
</reference>
<protein>
    <submittedName>
        <fullName evidence="1">Uncharacterized protein</fullName>
    </submittedName>
</protein>
<evidence type="ECO:0000313" key="2">
    <source>
        <dbReference type="Proteomes" id="UP000317663"/>
    </source>
</evidence>
<keyword evidence="2" id="KW-1185">Reference proteome</keyword>
<evidence type="ECO:0000313" key="1">
    <source>
        <dbReference type="EMBL" id="TPG63179.1"/>
    </source>
</evidence>
<comment type="caution">
    <text evidence="1">The sequence shown here is derived from an EMBL/GenBank/DDBJ whole genome shotgun (WGS) entry which is preliminary data.</text>
</comment>
<name>A0A502GM04_9GAMM</name>
<organism evidence="1 2">
    <name type="scientific">Ewingella americana</name>
    <dbReference type="NCBI Taxonomy" id="41202"/>
    <lineage>
        <taxon>Bacteria</taxon>
        <taxon>Pseudomonadati</taxon>
        <taxon>Pseudomonadota</taxon>
        <taxon>Gammaproteobacteria</taxon>
        <taxon>Enterobacterales</taxon>
        <taxon>Yersiniaceae</taxon>
        <taxon>Ewingella</taxon>
    </lineage>
</organism>
<dbReference type="EMBL" id="RCZD01000003">
    <property type="protein sequence ID" value="TPG63179.1"/>
    <property type="molecule type" value="Genomic_DNA"/>
</dbReference>
<accession>A0A502GM04</accession>
<dbReference type="Proteomes" id="UP000317663">
    <property type="component" value="Unassembled WGS sequence"/>
</dbReference>
<dbReference type="AlphaFoldDB" id="A0A502GM04"/>
<proteinExistence type="predicted"/>
<gene>
    <name evidence="1" type="ORF">EAH77_06245</name>
</gene>
<sequence length="59" mass="6585">MEYDVLRSSLFIFYDYEKPAHNGGGWRGSVLPADGPQVPLTYQQGSIRSPSNTAKVNIR</sequence>